<accession>A0ABV8V9X8</accession>
<keyword evidence="1" id="KW-1133">Transmembrane helix</keyword>
<sequence>MPFRVLADVIAVAHVAFIAYVVVGGFLAWRWPRTIGLHLLAASWGFGTVVIGFDCPLTHAENWARVRAGVAGLPEAGFIDHYLTGVIYPDSALGLVRALAATAVLLSWLGYLGLHHHRKRAGLRQIQHSAG</sequence>
<dbReference type="InterPro" id="IPR021218">
    <property type="entry name" value="DUF2784"/>
</dbReference>
<dbReference type="Proteomes" id="UP001595844">
    <property type="component" value="Unassembled WGS sequence"/>
</dbReference>
<evidence type="ECO:0000313" key="3">
    <source>
        <dbReference type="Proteomes" id="UP001595844"/>
    </source>
</evidence>
<protein>
    <submittedName>
        <fullName evidence="2">DUF2784 domain-containing protein</fullName>
    </submittedName>
</protein>
<keyword evidence="3" id="KW-1185">Reference proteome</keyword>
<proteinExistence type="predicted"/>
<evidence type="ECO:0000256" key="1">
    <source>
        <dbReference type="SAM" id="Phobius"/>
    </source>
</evidence>
<keyword evidence="1" id="KW-0812">Transmembrane</keyword>
<gene>
    <name evidence="2" type="ORF">ACFO5K_01210</name>
</gene>
<dbReference type="EMBL" id="JBHSDL010000002">
    <property type="protein sequence ID" value="MFC4372702.1"/>
    <property type="molecule type" value="Genomic_DNA"/>
</dbReference>
<organism evidence="2 3">
    <name type="scientific">Nocardia halotolerans</name>
    <dbReference type="NCBI Taxonomy" id="1755878"/>
    <lineage>
        <taxon>Bacteria</taxon>
        <taxon>Bacillati</taxon>
        <taxon>Actinomycetota</taxon>
        <taxon>Actinomycetes</taxon>
        <taxon>Mycobacteriales</taxon>
        <taxon>Nocardiaceae</taxon>
        <taxon>Nocardia</taxon>
    </lineage>
</organism>
<name>A0ABV8V9X8_9NOCA</name>
<feature type="transmembrane region" description="Helical" evidence="1">
    <location>
        <begin position="6"/>
        <end position="28"/>
    </location>
</feature>
<reference evidence="3" key="1">
    <citation type="journal article" date="2019" name="Int. J. Syst. Evol. Microbiol.">
        <title>The Global Catalogue of Microorganisms (GCM) 10K type strain sequencing project: providing services to taxonomists for standard genome sequencing and annotation.</title>
        <authorList>
            <consortium name="The Broad Institute Genomics Platform"/>
            <consortium name="The Broad Institute Genome Sequencing Center for Infectious Disease"/>
            <person name="Wu L."/>
            <person name="Ma J."/>
        </authorList>
    </citation>
    <scope>NUCLEOTIDE SEQUENCE [LARGE SCALE GENOMIC DNA]</scope>
    <source>
        <strain evidence="3">IBRC-M 10490</strain>
    </source>
</reference>
<evidence type="ECO:0000313" key="2">
    <source>
        <dbReference type="EMBL" id="MFC4372702.1"/>
    </source>
</evidence>
<dbReference type="RefSeq" id="WP_378555227.1">
    <property type="nucleotide sequence ID" value="NZ_JBHSDL010000002.1"/>
</dbReference>
<feature type="transmembrane region" description="Helical" evidence="1">
    <location>
        <begin position="35"/>
        <end position="53"/>
    </location>
</feature>
<feature type="transmembrane region" description="Helical" evidence="1">
    <location>
        <begin position="92"/>
        <end position="114"/>
    </location>
</feature>
<keyword evidence="1" id="KW-0472">Membrane</keyword>
<dbReference type="Pfam" id="PF10861">
    <property type="entry name" value="DUF2784"/>
    <property type="match status" value="1"/>
</dbReference>
<comment type="caution">
    <text evidence="2">The sequence shown here is derived from an EMBL/GenBank/DDBJ whole genome shotgun (WGS) entry which is preliminary data.</text>
</comment>